<proteinExistence type="predicted"/>
<dbReference type="SUPFAM" id="SSF101898">
    <property type="entry name" value="NHL repeat"/>
    <property type="match status" value="1"/>
</dbReference>
<reference evidence="3" key="1">
    <citation type="submission" date="2016-10" db="EMBL/GenBank/DDBJ databases">
        <authorList>
            <person name="Varghese N."/>
            <person name="Submissions S."/>
        </authorList>
    </citation>
    <scope>NUCLEOTIDE SEQUENCE [LARGE SCALE GENOMIC DNA]</scope>
    <source>
        <strain evidence="3">DSM 17038</strain>
    </source>
</reference>
<dbReference type="AlphaFoldDB" id="A0A1I2Q4I6"/>
<dbReference type="OrthoDB" id="9808976at2"/>
<name>A0A1I2Q4I6_9FIRM</name>
<evidence type="ECO:0000313" key="2">
    <source>
        <dbReference type="EMBL" id="SFG22583.1"/>
    </source>
</evidence>
<dbReference type="Proteomes" id="UP000199337">
    <property type="component" value="Unassembled WGS sequence"/>
</dbReference>
<accession>A0A1I2Q4I6</accession>
<feature type="domain" description="Conserved hypothetical protein CHP03032" evidence="1">
    <location>
        <begin position="92"/>
        <end position="306"/>
    </location>
</feature>
<sequence>MSKIMILGSLNHKKEDRFLERDQVHPMQILNGNQIFNVDCFQCFGELGISSIAWREDRPEDIYISPAPGNSLWKYDIARNILDKLDVDNLKDIHEMHFEADKLWISNTGYDEIIVFCVEKQEVEKRVKISEVIKDNNSGIYIGNTDRFHCNQIFFDYNGKPWCLVHHVYGKQLFYLVKSGIKKQGDGGVIDIQKGQVINLNLKAPHSVRKVNDHYWVFDSCNAFINVYDLRWNLVNKMQTSGFGRGACCNDVYFYAGISATRKRYLSVIPKSNQSPNMIRIFDVNSRRLLEQVLISNIEQINNLYKIDDYIFNRLTRIRNISYKTQ</sequence>
<dbReference type="Pfam" id="PF16261">
    <property type="entry name" value="DUF4915"/>
    <property type="match status" value="1"/>
</dbReference>
<protein>
    <recommendedName>
        <fullName evidence="1">Conserved hypothetical protein CHP03032 domain-containing protein</fullName>
    </recommendedName>
</protein>
<evidence type="ECO:0000313" key="3">
    <source>
        <dbReference type="Proteomes" id="UP000199337"/>
    </source>
</evidence>
<keyword evidence="3" id="KW-1185">Reference proteome</keyword>
<evidence type="ECO:0000259" key="1">
    <source>
        <dbReference type="Pfam" id="PF16261"/>
    </source>
</evidence>
<organism evidence="2 3">
    <name type="scientific">Desulfotruncus arcticus DSM 17038</name>
    <dbReference type="NCBI Taxonomy" id="1121424"/>
    <lineage>
        <taxon>Bacteria</taxon>
        <taxon>Bacillati</taxon>
        <taxon>Bacillota</taxon>
        <taxon>Clostridia</taxon>
        <taxon>Eubacteriales</taxon>
        <taxon>Desulfallaceae</taxon>
        <taxon>Desulfotruncus</taxon>
    </lineage>
</organism>
<dbReference type="InterPro" id="IPR017481">
    <property type="entry name" value="CHP03032"/>
</dbReference>
<dbReference type="EMBL" id="FOOX01000003">
    <property type="protein sequence ID" value="SFG22583.1"/>
    <property type="molecule type" value="Genomic_DNA"/>
</dbReference>
<dbReference type="RefSeq" id="WP_092469382.1">
    <property type="nucleotide sequence ID" value="NZ_FOOX01000003.1"/>
</dbReference>
<gene>
    <name evidence="2" type="ORF">SAMN05660649_01031</name>
</gene>